<dbReference type="EMBL" id="JRGF01000003">
    <property type="protein sequence ID" value="KHE42520.1"/>
    <property type="molecule type" value="Genomic_DNA"/>
</dbReference>
<gene>
    <name evidence="2" type="ORF">LG35_02680</name>
</gene>
<dbReference type="Proteomes" id="UP000030889">
    <property type="component" value="Unassembled WGS sequence"/>
</dbReference>
<dbReference type="InterPro" id="IPR020845">
    <property type="entry name" value="AMP-binding_CS"/>
</dbReference>
<dbReference type="GO" id="GO:0016874">
    <property type="term" value="F:ligase activity"/>
    <property type="evidence" value="ECO:0007669"/>
    <property type="project" value="UniProtKB-KW"/>
</dbReference>
<proteinExistence type="predicted"/>
<dbReference type="InterPro" id="IPR042099">
    <property type="entry name" value="ANL_N_sf"/>
</dbReference>
<accession>A0ABR4YJS7</accession>
<dbReference type="SUPFAM" id="SSF56801">
    <property type="entry name" value="Acetyl-CoA synthetase-like"/>
    <property type="match status" value="1"/>
</dbReference>
<comment type="caution">
    <text evidence="2">The sequence shown here is derived from an EMBL/GenBank/DDBJ whole genome shotgun (WGS) entry which is preliminary data.</text>
</comment>
<evidence type="ECO:0000259" key="1">
    <source>
        <dbReference type="Pfam" id="PF00501"/>
    </source>
</evidence>
<evidence type="ECO:0000313" key="3">
    <source>
        <dbReference type="Proteomes" id="UP000030889"/>
    </source>
</evidence>
<dbReference type="PANTHER" id="PTHR24096">
    <property type="entry name" value="LONG-CHAIN-FATTY-ACID--COA LIGASE"/>
    <property type="match status" value="1"/>
</dbReference>
<dbReference type="InterPro" id="IPR000873">
    <property type="entry name" value="AMP-dep_synth/lig_dom"/>
</dbReference>
<protein>
    <submittedName>
        <fullName evidence="2">Long-chain fatty acid--CoA ligase</fullName>
    </submittedName>
</protein>
<keyword evidence="3" id="KW-1185">Reference proteome</keyword>
<feature type="domain" description="AMP-dependent synthetase/ligase" evidence="1">
    <location>
        <begin position="10"/>
        <end position="410"/>
    </location>
</feature>
<name>A0ABR4YJS7_9BACT</name>
<evidence type="ECO:0000313" key="2">
    <source>
        <dbReference type="EMBL" id="KHE42520.1"/>
    </source>
</evidence>
<dbReference type="PANTHER" id="PTHR24096:SF420">
    <property type="entry name" value="LONG-CHAIN-FATTY-ACID--COA LIGASE-RELATED"/>
    <property type="match status" value="1"/>
</dbReference>
<organism evidence="2 3">
    <name type="scientific">Alistipes inops</name>
    <dbReference type="NCBI Taxonomy" id="1501391"/>
    <lineage>
        <taxon>Bacteria</taxon>
        <taxon>Pseudomonadati</taxon>
        <taxon>Bacteroidota</taxon>
        <taxon>Bacteroidia</taxon>
        <taxon>Bacteroidales</taxon>
        <taxon>Rikenellaceae</taxon>
        <taxon>Alistipes</taxon>
    </lineage>
</organism>
<sequence length="551" mass="61150">MLQDNLIKFFEESFKEHSDAPAITDYFTSEVFTYYTLAQEVAKLHMLFDACGLKEDDKVAVVGRNNPRWAAVCIATLTYGSTVVPIMQDFDANDINHIIAHSHARLLFLSDIFWDIVEPDSARRVKAAFSLSDFRCLYERDGEKLTAFQRDILRHFNARYPKGFLPADISYEAPALKHVAAICYTSGTTGFSKGVMLTVGNLTANVSYTLSRKLFGRGVRTLGMLPLGHIYGFVLDMLAPLAAGSHITLLGHIPSAKVLTKALQGVHPHVVCTVPRILEQLTRKEVLERMQTGAVRLASLVPAMNSLIEPAARKILTHAFGGEIRLVIVGGAPLNREIEHFLLRIRFPFTVGYGMTECGPLISHSAPEEFAAGSCGRIVSRMEVRIASSDAAKIPGEILVRGDHVMAGYFRDKRSTACAIDREEWLHTGDMGTLEGDVLRVRGRLESRITLPDGREVYPEEIESRLNVMDGIMESLVAMHEGRLVAFVVPDYEQADHLGIGMNGIREMMDANLAALNASLGDAPHIEAIILYPSEFEKTPKMSIRRYLYVK</sequence>
<dbReference type="PROSITE" id="PS00455">
    <property type="entry name" value="AMP_BINDING"/>
    <property type="match status" value="1"/>
</dbReference>
<dbReference type="Pfam" id="PF00501">
    <property type="entry name" value="AMP-binding"/>
    <property type="match status" value="1"/>
</dbReference>
<keyword evidence="2" id="KW-0436">Ligase</keyword>
<dbReference type="RefSeq" id="WP_035471991.1">
    <property type="nucleotide sequence ID" value="NZ_JRGF01000003.1"/>
</dbReference>
<dbReference type="Gene3D" id="3.40.50.12780">
    <property type="entry name" value="N-terminal domain of ligase-like"/>
    <property type="match status" value="1"/>
</dbReference>
<reference evidence="2 3" key="1">
    <citation type="submission" date="2014-09" db="EMBL/GenBank/DDBJ databases">
        <title>Alistipes sp. 627, sp. nov., a novel member of the family Rikenellaceae isolated from human faeces.</title>
        <authorList>
            <person name="Shkoporov A.N."/>
            <person name="Chaplin A.V."/>
            <person name="Motuzova O.V."/>
            <person name="Kafarskaia L.I."/>
            <person name="Khokhlova E.V."/>
            <person name="Efimov B.A."/>
        </authorList>
    </citation>
    <scope>NUCLEOTIDE SEQUENCE [LARGE SCALE GENOMIC DNA]</scope>
    <source>
        <strain evidence="2 3">627</strain>
    </source>
</reference>